<dbReference type="STRING" id="36166.T1GAC7"/>
<sequence>MLANETWTIGDVQAVLLAMLDSKTMLIVHSLNSDMKALKLIYGCIVDTLILYPHEMGTIYETSFENTF</sequence>
<dbReference type="PANTHER" id="PTHR12801">
    <property type="entry name" value="RNA EXONUCLEASE REXO1 / RECO3 FAMILY MEMBER-RELATED"/>
    <property type="match status" value="1"/>
</dbReference>
<dbReference type="PANTHER" id="PTHR12801:SF115">
    <property type="entry name" value="FI18136P1-RELATED"/>
    <property type="match status" value="1"/>
</dbReference>
<keyword evidence="3" id="KW-0540">Nuclease</keyword>
<accession>T1GAC7</accession>
<evidence type="ECO:0000256" key="1">
    <source>
        <dbReference type="ARBA" id="ARBA00004123"/>
    </source>
</evidence>
<evidence type="ECO:0000256" key="2">
    <source>
        <dbReference type="ARBA" id="ARBA00006357"/>
    </source>
</evidence>
<evidence type="ECO:0000313" key="7">
    <source>
        <dbReference type="Proteomes" id="UP000015102"/>
    </source>
</evidence>
<reference evidence="6" key="2">
    <citation type="submission" date="2015-06" db="UniProtKB">
        <authorList>
            <consortium name="EnsemblMetazoa"/>
        </authorList>
    </citation>
    <scope>IDENTIFICATION</scope>
</reference>
<evidence type="ECO:0000313" key="6">
    <source>
        <dbReference type="EnsemblMetazoa" id="MESCA000182-PA"/>
    </source>
</evidence>
<dbReference type="InterPro" id="IPR047021">
    <property type="entry name" value="REXO1/3/4-like"/>
</dbReference>
<dbReference type="InterPro" id="IPR036397">
    <property type="entry name" value="RNaseH_sf"/>
</dbReference>
<protein>
    <submittedName>
        <fullName evidence="6">Uncharacterized protein</fullName>
    </submittedName>
</protein>
<keyword evidence="5" id="KW-0539">Nucleus</keyword>
<keyword evidence="7" id="KW-1185">Reference proteome</keyword>
<dbReference type="HOGENOM" id="CLU_2796894_0_0_1"/>
<proteinExistence type="inferred from homology"/>
<comment type="subcellular location">
    <subcellularLocation>
        <location evidence="1">Nucleus</location>
    </subcellularLocation>
</comment>
<comment type="similarity">
    <text evidence="2">Belongs to the REXO1/REXO3 family.</text>
</comment>
<organism evidence="6 7">
    <name type="scientific">Megaselia scalaris</name>
    <name type="common">Humpbacked fly</name>
    <name type="synonym">Phora scalaris</name>
    <dbReference type="NCBI Taxonomy" id="36166"/>
    <lineage>
        <taxon>Eukaryota</taxon>
        <taxon>Metazoa</taxon>
        <taxon>Ecdysozoa</taxon>
        <taxon>Arthropoda</taxon>
        <taxon>Hexapoda</taxon>
        <taxon>Insecta</taxon>
        <taxon>Pterygota</taxon>
        <taxon>Neoptera</taxon>
        <taxon>Endopterygota</taxon>
        <taxon>Diptera</taxon>
        <taxon>Brachycera</taxon>
        <taxon>Muscomorpha</taxon>
        <taxon>Platypezoidea</taxon>
        <taxon>Phoridae</taxon>
        <taxon>Megaseliini</taxon>
        <taxon>Megaselia</taxon>
    </lineage>
</organism>
<evidence type="ECO:0000256" key="5">
    <source>
        <dbReference type="ARBA" id="ARBA00023242"/>
    </source>
</evidence>
<dbReference type="EnsemblMetazoa" id="MESCA000182-RA">
    <property type="protein sequence ID" value="MESCA000182-PA"/>
    <property type="gene ID" value="MESCA000182"/>
</dbReference>
<name>T1GAC7_MEGSC</name>
<evidence type="ECO:0000256" key="4">
    <source>
        <dbReference type="ARBA" id="ARBA00022801"/>
    </source>
</evidence>
<dbReference type="EMBL" id="CAQQ02157964">
    <property type="status" value="NOT_ANNOTATED_CDS"/>
    <property type="molecule type" value="Genomic_DNA"/>
</dbReference>
<evidence type="ECO:0000256" key="3">
    <source>
        <dbReference type="ARBA" id="ARBA00022722"/>
    </source>
</evidence>
<dbReference type="Proteomes" id="UP000015102">
    <property type="component" value="Unassembled WGS sequence"/>
</dbReference>
<keyword evidence="4" id="KW-0378">Hydrolase</keyword>
<dbReference type="GO" id="GO:0004527">
    <property type="term" value="F:exonuclease activity"/>
    <property type="evidence" value="ECO:0007669"/>
    <property type="project" value="InterPro"/>
</dbReference>
<dbReference type="AlphaFoldDB" id="T1GAC7"/>
<dbReference type="GO" id="GO:0003676">
    <property type="term" value="F:nucleic acid binding"/>
    <property type="evidence" value="ECO:0007669"/>
    <property type="project" value="InterPro"/>
</dbReference>
<dbReference type="Gene3D" id="3.30.420.10">
    <property type="entry name" value="Ribonuclease H-like superfamily/Ribonuclease H"/>
    <property type="match status" value="1"/>
</dbReference>
<reference evidence="7" key="1">
    <citation type="submission" date="2013-02" db="EMBL/GenBank/DDBJ databases">
        <authorList>
            <person name="Hughes D."/>
        </authorList>
    </citation>
    <scope>NUCLEOTIDE SEQUENCE</scope>
    <source>
        <strain>Durham</strain>
        <strain evidence="7">NC isolate 2 -- Noor lab</strain>
    </source>
</reference>
<dbReference type="GO" id="GO:0005634">
    <property type="term" value="C:nucleus"/>
    <property type="evidence" value="ECO:0007669"/>
    <property type="project" value="UniProtKB-SubCell"/>
</dbReference>